<gene>
    <name evidence="1" type="ORF">HHI36_020763</name>
</gene>
<sequence length="265" mass="31606">MFTLPPWPPKDYVLKDVPKVHQSASEFTPIAIPRVTQPNLGKYLFPIQYTAEEKVEPQIKEVHPKIIEKWGEEARAWWVDKPGTNAYFLHQLHKESNLDSEVNNNPIFQHKEKVFNRPFSFELDCVEFVRLKKLQEKSDKERDEKCRYITKIEQAKLQREQEKESIKVVPCKWQPPFWWNHKTSIEDSENMVVREDSVEKEGSTYQSSYISWQEAPEFFRKSEDPCDRRKSFAMVGIPFRNDGCNWYYNRYPPPKIESTPQKFSK</sequence>
<dbReference type="AlphaFoldDB" id="A0ABD2NCA6"/>
<evidence type="ECO:0000313" key="2">
    <source>
        <dbReference type="Proteomes" id="UP001516400"/>
    </source>
</evidence>
<dbReference type="Proteomes" id="UP001516400">
    <property type="component" value="Unassembled WGS sequence"/>
</dbReference>
<protein>
    <submittedName>
        <fullName evidence="1">Uncharacterized protein</fullName>
    </submittedName>
</protein>
<comment type="caution">
    <text evidence="1">The sequence shown here is derived from an EMBL/GenBank/DDBJ whole genome shotgun (WGS) entry which is preliminary data.</text>
</comment>
<evidence type="ECO:0000313" key="1">
    <source>
        <dbReference type="EMBL" id="KAL3276035.1"/>
    </source>
</evidence>
<name>A0ABD2NCA6_9CUCU</name>
<dbReference type="EMBL" id="JABFTP020000083">
    <property type="protein sequence ID" value="KAL3276035.1"/>
    <property type="molecule type" value="Genomic_DNA"/>
</dbReference>
<proteinExistence type="predicted"/>
<keyword evidence="2" id="KW-1185">Reference proteome</keyword>
<reference evidence="1 2" key="1">
    <citation type="journal article" date="2021" name="BMC Biol.">
        <title>Horizontally acquired antibacterial genes associated with adaptive radiation of ladybird beetles.</title>
        <authorList>
            <person name="Li H.S."/>
            <person name="Tang X.F."/>
            <person name="Huang Y.H."/>
            <person name="Xu Z.Y."/>
            <person name="Chen M.L."/>
            <person name="Du X.Y."/>
            <person name="Qiu B.Y."/>
            <person name="Chen P.T."/>
            <person name="Zhang W."/>
            <person name="Slipinski A."/>
            <person name="Escalona H.E."/>
            <person name="Waterhouse R.M."/>
            <person name="Zwick A."/>
            <person name="Pang H."/>
        </authorList>
    </citation>
    <scope>NUCLEOTIDE SEQUENCE [LARGE SCALE GENOMIC DNA]</scope>
    <source>
        <strain evidence="1">SYSU2018</strain>
    </source>
</reference>
<accession>A0ABD2NCA6</accession>
<organism evidence="1 2">
    <name type="scientific">Cryptolaemus montrouzieri</name>
    <dbReference type="NCBI Taxonomy" id="559131"/>
    <lineage>
        <taxon>Eukaryota</taxon>
        <taxon>Metazoa</taxon>
        <taxon>Ecdysozoa</taxon>
        <taxon>Arthropoda</taxon>
        <taxon>Hexapoda</taxon>
        <taxon>Insecta</taxon>
        <taxon>Pterygota</taxon>
        <taxon>Neoptera</taxon>
        <taxon>Endopterygota</taxon>
        <taxon>Coleoptera</taxon>
        <taxon>Polyphaga</taxon>
        <taxon>Cucujiformia</taxon>
        <taxon>Coccinelloidea</taxon>
        <taxon>Coccinellidae</taxon>
        <taxon>Scymninae</taxon>
        <taxon>Scymnini</taxon>
        <taxon>Cryptolaemus</taxon>
    </lineage>
</organism>